<dbReference type="EMBL" id="JAFREL020000001">
    <property type="protein sequence ID" value="MEO1768156.1"/>
    <property type="molecule type" value="Genomic_DNA"/>
</dbReference>
<sequence>MAKKNKDIQVQIQDAQKQVNGKIIEIVQLVIGKKVIGELVPDGKNFQIFADGNSLGSAKSLDDGIEAVIRNWNLHD</sequence>
<dbReference type="InterPro" id="IPR021351">
    <property type="entry name" value="DUF2969"/>
</dbReference>
<reference evidence="1 2" key="1">
    <citation type="submission" date="2021-03" db="EMBL/GenBank/DDBJ databases">
        <authorList>
            <person name="Gilmore M.S."/>
            <person name="Schwartzman J."/>
            <person name="Van Tyne D."/>
            <person name="Martin M."/>
            <person name="Earl A.M."/>
            <person name="Manson A.L."/>
            <person name="Straub T."/>
            <person name="Salamzade R."/>
            <person name="Saavedra J."/>
            <person name="Lebreton F."/>
            <person name="Prichula J."/>
            <person name="Schaufler K."/>
            <person name="Gaca A."/>
            <person name="Sgardioli B."/>
            <person name="Wagenaar J."/>
            <person name="Strong T."/>
        </authorList>
    </citation>
    <scope>NUCLEOTIDE SEQUENCE [LARGE SCALE GENOMIC DNA]</scope>
    <source>
        <strain evidence="1 2">665A</strain>
    </source>
</reference>
<accession>A0ABV0EHM7</accession>
<name>A0ABV0EHM7_9ENTE</name>
<comment type="caution">
    <text evidence="1">The sequence shown here is derived from an EMBL/GenBank/DDBJ whole genome shotgun (WGS) entry which is preliminary data.</text>
</comment>
<protein>
    <recommendedName>
        <fullName evidence="3">DUF2969 domain-containing protein</fullName>
    </recommendedName>
</protein>
<dbReference type="Proteomes" id="UP000664357">
    <property type="component" value="Unassembled WGS sequence"/>
</dbReference>
<evidence type="ECO:0000313" key="1">
    <source>
        <dbReference type="EMBL" id="MEO1768156.1"/>
    </source>
</evidence>
<proteinExistence type="predicted"/>
<organism evidence="1 2">
    <name type="scientific">Candidatus Enterococcus ferrettii</name>
    <dbReference type="NCBI Taxonomy" id="2815324"/>
    <lineage>
        <taxon>Bacteria</taxon>
        <taxon>Bacillati</taxon>
        <taxon>Bacillota</taxon>
        <taxon>Bacilli</taxon>
        <taxon>Lactobacillales</taxon>
        <taxon>Enterococcaceae</taxon>
        <taxon>Enterococcus</taxon>
    </lineage>
</organism>
<gene>
    <name evidence="1" type="ORF">JZO67_000056</name>
</gene>
<dbReference type="RefSeq" id="WP_207700989.1">
    <property type="nucleotide sequence ID" value="NZ_JAFREL020000001.1"/>
</dbReference>
<evidence type="ECO:0000313" key="2">
    <source>
        <dbReference type="Proteomes" id="UP000664357"/>
    </source>
</evidence>
<evidence type="ECO:0008006" key="3">
    <source>
        <dbReference type="Google" id="ProtNLM"/>
    </source>
</evidence>
<keyword evidence="2" id="KW-1185">Reference proteome</keyword>
<reference evidence="1 2" key="2">
    <citation type="submission" date="2024-02" db="EMBL/GenBank/DDBJ databases">
        <title>The Genome Sequence of Enterococcus sp. DIV0159.</title>
        <authorList>
            <person name="Earl A."/>
            <person name="Manson A."/>
            <person name="Gilmore M."/>
            <person name="Sanders J."/>
            <person name="Shea T."/>
            <person name="Howe W."/>
            <person name="Livny J."/>
            <person name="Cuomo C."/>
            <person name="Neafsey D."/>
            <person name="Birren B."/>
        </authorList>
    </citation>
    <scope>NUCLEOTIDE SEQUENCE [LARGE SCALE GENOMIC DNA]</scope>
    <source>
        <strain evidence="1 2">665A</strain>
    </source>
</reference>
<dbReference type="Pfam" id="PF11184">
    <property type="entry name" value="DUF2969"/>
    <property type="match status" value="1"/>
</dbReference>